<evidence type="ECO:0008006" key="3">
    <source>
        <dbReference type="Google" id="ProtNLM"/>
    </source>
</evidence>
<dbReference type="SUPFAM" id="SSF49464">
    <property type="entry name" value="Carboxypeptidase regulatory domain-like"/>
    <property type="match status" value="1"/>
</dbReference>
<protein>
    <recommendedName>
        <fullName evidence="3">Carboxypeptidase-like regulatory domain-containing protein</fullName>
    </recommendedName>
</protein>
<dbReference type="Proteomes" id="UP000248745">
    <property type="component" value="Unassembled WGS sequence"/>
</dbReference>
<reference evidence="1 2" key="1">
    <citation type="submission" date="2018-06" db="EMBL/GenBank/DDBJ databases">
        <title>Mucibacter soli gen. nov., sp. nov., a new member of the family Chitinophagaceae producing mucin.</title>
        <authorList>
            <person name="Kim M.-K."/>
            <person name="Park S."/>
            <person name="Kim T.-S."/>
            <person name="Joung Y."/>
            <person name="Han J.-H."/>
            <person name="Kim S.B."/>
        </authorList>
    </citation>
    <scope>NUCLEOTIDE SEQUENCE [LARGE SCALE GENOMIC DNA]</scope>
    <source>
        <strain evidence="1 2">R1-15</strain>
    </source>
</reference>
<gene>
    <name evidence="1" type="ORF">DN068_02200</name>
</gene>
<sequence length="232" mass="25912">MTPDTQGRLCVHCQKSVIDFTAWNDADLHAFFLKNNHSVCGRFLSRQLDRNIQLPVQKPTNLYRIAIALGLSLMFSQLPEMHARPKPPLMEQNMFVQEVPQNDTTGSDSLVIRGIVLDATKQPAIGAIINVQQNDISIGGQFTDIDGNYTIIFHNKPKGKFTVTAQYAGCHRTTITIDSLNQNNILLNFSLEKSSNVLTGEVIMKYVRPVADPARPGTNSIFSREQINHTAY</sequence>
<comment type="caution">
    <text evidence="1">The sequence shown here is derived from an EMBL/GenBank/DDBJ whole genome shotgun (WGS) entry which is preliminary data.</text>
</comment>
<keyword evidence="2" id="KW-1185">Reference proteome</keyword>
<dbReference type="InterPro" id="IPR008969">
    <property type="entry name" value="CarboxyPept-like_regulatory"/>
</dbReference>
<dbReference type="AlphaFoldDB" id="A0A2W2ALF9"/>
<evidence type="ECO:0000313" key="1">
    <source>
        <dbReference type="EMBL" id="PZF74412.1"/>
    </source>
</evidence>
<dbReference type="Gene3D" id="2.60.40.1120">
    <property type="entry name" value="Carboxypeptidase-like, regulatory domain"/>
    <property type="match status" value="1"/>
</dbReference>
<name>A0A2W2ALF9_9BACT</name>
<dbReference type="Pfam" id="PF13715">
    <property type="entry name" value="CarbopepD_reg_2"/>
    <property type="match status" value="1"/>
</dbReference>
<accession>A0A2W2ALF9</accession>
<proteinExistence type="predicted"/>
<dbReference type="EMBL" id="QKTW01000003">
    <property type="protein sequence ID" value="PZF74412.1"/>
    <property type="molecule type" value="Genomic_DNA"/>
</dbReference>
<organism evidence="1 2">
    <name type="scientific">Taibaiella soli</name>
    <dbReference type="NCBI Taxonomy" id="1649169"/>
    <lineage>
        <taxon>Bacteria</taxon>
        <taxon>Pseudomonadati</taxon>
        <taxon>Bacteroidota</taxon>
        <taxon>Chitinophagia</taxon>
        <taxon>Chitinophagales</taxon>
        <taxon>Chitinophagaceae</taxon>
        <taxon>Taibaiella</taxon>
    </lineage>
</organism>
<evidence type="ECO:0000313" key="2">
    <source>
        <dbReference type="Proteomes" id="UP000248745"/>
    </source>
</evidence>